<protein>
    <submittedName>
        <fullName evidence="1">NAD(P)/FAD-dependent oxidoreductase</fullName>
    </submittedName>
</protein>
<evidence type="ECO:0000313" key="2">
    <source>
        <dbReference type="Proteomes" id="UP000315423"/>
    </source>
</evidence>
<sequence>MNGNNDVDILVIGASPAGIMAARSAALNGASVVLIERKKDIGHPPHPANTFFKFMMDRSGEPILDDYVINRLRGMKIISPNGSTVEIETPGFFIDRQRFDTHYKHELIKAGVDIRTGVDALAVLRTDDRCKTSTSSGTILSGIVIAADGIQSGTAARMGLKTTRYPNDIAWAMEAEVKAPGIGEPDMFEYYIGNHSPGWKSTYSPKGGDSATLGVYARRHGRDVSVFFDQWLDKFSRIKGYNIDDIEIIGEKITGGDPIATLPKQMIADGFMVTGGAAGQSGIGYGMWAGKTCGEVAAQAIASGNVSKKQLGEYPKRWKKEFANEYLIGRVGLETVRKMTDKEIDTVLSVFAGRDLSGLNGSPVVQGIKTGLFIAYHKPSALWAYRALLRRK</sequence>
<accession>A0AC61SCT3</accession>
<comment type="caution">
    <text evidence="1">The sequence shown here is derived from an EMBL/GenBank/DDBJ whole genome shotgun (WGS) entry which is preliminary data.</text>
</comment>
<reference evidence="1" key="1">
    <citation type="submission" date="2018-09" db="EMBL/GenBank/DDBJ databases">
        <title>A genomic encyclopedia of anaerobic methanotrophic archaea.</title>
        <authorList>
            <person name="Skennerton C.T."/>
            <person name="Chadwick G.L."/>
            <person name="Laso-Perez R."/>
            <person name="Leu A.O."/>
            <person name="Speth D.R."/>
            <person name="Yu H."/>
            <person name="Morgan-Lang C."/>
            <person name="Hatzenpichler R."/>
            <person name="Goudeau D."/>
            <person name="Malmstrom R."/>
            <person name="Woyke T."/>
            <person name="Hallam S."/>
            <person name="Tyson G.W."/>
            <person name="Wegener G."/>
            <person name="Boetius A."/>
            <person name="Orphan V.J."/>
        </authorList>
    </citation>
    <scope>NUCLEOTIDE SEQUENCE</scope>
    <source>
        <strain evidence="1">CONS3730D10UFb2</strain>
    </source>
</reference>
<name>A0AC61SCT3_9EURY</name>
<organism evidence="1 2">
    <name type="scientific">Candidatus Methanomarinus sp</name>
    <dbReference type="NCBI Taxonomy" id="3386244"/>
    <lineage>
        <taxon>Archaea</taxon>
        <taxon>Methanobacteriati</taxon>
        <taxon>Methanobacteriota</taxon>
        <taxon>Stenosarchaea group</taxon>
        <taxon>Methanomicrobia</taxon>
        <taxon>Methanosarcinales</taxon>
        <taxon>ANME-2 cluster</taxon>
        <taxon>Candidatus Methanocomedenaceae</taxon>
        <taxon>Candidatus Methanomarinus</taxon>
    </lineage>
</organism>
<proteinExistence type="predicted"/>
<evidence type="ECO:0000313" key="1">
    <source>
        <dbReference type="EMBL" id="TKY92425.1"/>
    </source>
</evidence>
<dbReference type="EMBL" id="QYBA01000021">
    <property type="protein sequence ID" value="TKY92425.1"/>
    <property type="molecule type" value="Genomic_DNA"/>
</dbReference>
<gene>
    <name evidence="1" type="ORF">C5S46_00695</name>
</gene>
<dbReference type="Proteomes" id="UP000315423">
    <property type="component" value="Unassembled WGS sequence"/>
</dbReference>